<accession>A0ACB8EVT4</accession>
<protein>
    <submittedName>
        <fullName evidence="1">Uncharacterized protein</fullName>
    </submittedName>
</protein>
<proteinExistence type="predicted"/>
<evidence type="ECO:0000313" key="1">
    <source>
        <dbReference type="EMBL" id="KAH7997074.1"/>
    </source>
</evidence>
<reference evidence="1" key="1">
    <citation type="submission" date="2021-08" db="EMBL/GenBank/DDBJ databases">
        <title>The first chromosome-level gecko genome reveals the dynamic sex chromosomes of Neotropical dwarf geckos (Sphaerodactylidae: Sphaerodactylus).</title>
        <authorList>
            <person name="Pinto B.J."/>
            <person name="Keating S.E."/>
            <person name="Gamble T."/>
        </authorList>
    </citation>
    <scope>NUCLEOTIDE SEQUENCE</scope>
    <source>
        <strain evidence="1">TG3544</strain>
    </source>
</reference>
<organism evidence="1 2">
    <name type="scientific">Sphaerodactylus townsendi</name>
    <dbReference type="NCBI Taxonomy" id="933632"/>
    <lineage>
        <taxon>Eukaryota</taxon>
        <taxon>Metazoa</taxon>
        <taxon>Chordata</taxon>
        <taxon>Craniata</taxon>
        <taxon>Vertebrata</taxon>
        <taxon>Euteleostomi</taxon>
        <taxon>Lepidosauria</taxon>
        <taxon>Squamata</taxon>
        <taxon>Bifurcata</taxon>
        <taxon>Gekkota</taxon>
        <taxon>Sphaerodactylidae</taxon>
        <taxon>Sphaerodactylus</taxon>
    </lineage>
</organism>
<sequence>MQEDSEANSPLGVGIVIEPFKQGTGVSCPEPHSHVDEEDTSTLPPTAPPPPRGKEEPRGSIFCDICGHGFRAAQHSRGTEKAKHLFHMHPNVGRTYEGARCLDLPPGKSHFVDIAAFRGQNWRGQLGAWNSREGNPPLAHLRRTCAGEFWAQGSFRCTICEEGKCKRSAAKLLLDRESTKALARLDGEEGFGVEAGLARHTGHRGRGKEDHTGLADKKQGPKRLHPCSECGQAFCSSSALTRHRIAHVQELYKRPESGQSFRDTSAFVRHQKGHIRRKRYRCVKRGQGSLDAAVLMLHQKSRTEDKARGCVESEQSCGSDSDHRTSEEGSPGVASLGEEHSREEVLSGSRQSNPTEGEPFRKPLGLGRHQRTCSNDKVLSIPAEENSSSRGLYFRESSDSASCKPIRVQEKLGHGCRGDGCWGGVESSAEPQRRTRVADKPALVSTEMAALIRLPSTKPYKCHDCKQSFVDAAGLSRHQSGHLKDKHLKCLECAVGFPNRLALIQHQMEHTAEKLEGVQQHQPKNRCGKEGDRGNPLEFGESFTEISAVLLQRGTAVSERGASQRLKDRGVDGKQNSGNISESTEPPYFHLDLRKASGSGGERPHHRAQHDRGKYVAHPKHGKISRNSSILLRHLQNHTAEKP</sequence>
<dbReference type="EMBL" id="CM037628">
    <property type="protein sequence ID" value="KAH7997074.1"/>
    <property type="molecule type" value="Genomic_DNA"/>
</dbReference>
<comment type="caution">
    <text evidence="1">The sequence shown here is derived from an EMBL/GenBank/DDBJ whole genome shotgun (WGS) entry which is preliminary data.</text>
</comment>
<dbReference type="Proteomes" id="UP000827872">
    <property type="component" value="Linkage Group LG15"/>
</dbReference>
<keyword evidence="2" id="KW-1185">Reference proteome</keyword>
<gene>
    <name evidence="1" type="ORF">K3G42_013153</name>
</gene>
<evidence type="ECO:0000313" key="2">
    <source>
        <dbReference type="Proteomes" id="UP000827872"/>
    </source>
</evidence>
<name>A0ACB8EVT4_9SAUR</name>